<name>A0A699VNU1_TANCI</name>
<protein>
    <submittedName>
        <fullName evidence="2">Uncharacterized protein</fullName>
    </submittedName>
</protein>
<gene>
    <name evidence="2" type="ORF">Tci_907908</name>
</gene>
<evidence type="ECO:0000313" key="2">
    <source>
        <dbReference type="EMBL" id="GFD35939.1"/>
    </source>
</evidence>
<dbReference type="AlphaFoldDB" id="A0A699VNU1"/>
<feature type="non-terminal residue" evidence="2">
    <location>
        <position position="1"/>
    </location>
</feature>
<organism evidence="2">
    <name type="scientific">Tanacetum cinerariifolium</name>
    <name type="common">Dalmatian daisy</name>
    <name type="synonym">Chrysanthemum cinerariifolium</name>
    <dbReference type="NCBI Taxonomy" id="118510"/>
    <lineage>
        <taxon>Eukaryota</taxon>
        <taxon>Viridiplantae</taxon>
        <taxon>Streptophyta</taxon>
        <taxon>Embryophyta</taxon>
        <taxon>Tracheophyta</taxon>
        <taxon>Spermatophyta</taxon>
        <taxon>Magnoliopsida</taxon>
        <taxon>eudicotyledons</taxon>
        <taxon>Gunneridae</taxon>
        <taxon>Pentapetalae</taxon>
        <taxon>asterids</taxon>
        <taxon>campanulids</taxon>
        <taxon>Asterales</taxon>
        <taxon>Asteraceae</taxon>
        <taxon>Asteroideae</taxon>
        <taxon>Anthemideae</taxon>
        <taxon>Anthemidinae</taxon>
        <taxon>Tanacetum</taxon>
    </lineage>
</organism>
<reference evidence="2" key="1">
    <citation type="journal article" date="2019" name="Sci. Rep.">
        <title>Draft genome of Tanacetum cinerariifolium, the natural source of mosquito coil.</title>
        <authorList>
            <person name="Yamashiro T."/>
            <person name="Shiraishi A."/>
            <person name="Satake H."/>
            <person name="Nakayama K."/>
        </authorList>
    </citation>
    <scope>NUCLEOTIDE SEQUENCE</scope>
</reference>
<sequence length="47" mass="4681">GGGGRSGGRDGWRGGGGMGVASGWGQEQRREGVVASVSLADREAHRG</sequence>
<feature type="compositionally biased region" description="Gly residues" evidence="1">
    <location>
        <begin position="13"/>
        <end position="22"/>
    </location>
</feature>
<accession>A0A699VNU1</accession>
<dbReference type="EMBL" id="BKCJ011465025">
    <property type="protein sequence ID" value="GFD35939.1"/>
    <property type="molecule type" value="Genomic_DNA"/>
</dbReference>
<evidence type="ECO:0000256" key="1">
    <source>
        <dbReference type="SAM" id="MobiDB-lite"/>
    </source>
</evidence>
<proteinExistence type="predicted"/>
<comment type="caution">
    <text evidence="2">The sequence shown here is derived from an EMBL/GenBank/DDBJ whole genome shotgun (WGS) entry which is preliminary data.</text>
</comment>
<feature type="region of interest" description="Disordered" evidence="1">
    <location>
        <begin position="1"/>
        <end position="47"/>
    </location>
</feature>